<protein>
    <submittedName>
        <fullName evidence="1">Tetratricopeptide repeat protein</fullName>
    </submittedName>
</protein>
<gene>
    <name evidence="1" type="ORF">H0I76_14645</name>
</gene>
<dbReference type="SUPFAM" id="SSF48452">
    <property type="entry name" value="TPR-like"/>
    <property type="match status" value="1"/>
</dbReference>
<organism evidence="1 2">
    <name type="scientific">Thermohalobaculum xanthum</name>
    <dbReference type="NCBI Taxonomy" id="2753746"/>
    <lineage>
        <taxon>Bacteria</taxon>
        <taxon>Pseudomonadati</taxon>
        <taxon>Pseudomonadota</taxon>
        <taxon>Alphaproteobacteria</taxon>
        <taxon>Rhodobacterales</taxon>
        <taxon>Paracoccaceae</taxon>
        <taxon>Thermohalobaculum</taxon>
    </lineage>
</organism>
<dbReference type="Pfam" id="PF13428">
    <property type="entry name" value="TPR_14"/>
    <property type="match status" value="1"/>
</dbReference>
<evidence type="ECO:0000313" key="1">
    <source>
        <dbReference type="EMBL" id="MBK0400437.1"/>
    </source>
</evidence>
<dbReference type="AlphaFoldDB" id="A0A8J7SGY0"/>
<dbReference type="EMBL" id="JAEHHL010000008">
    <property type="protein sequence ID" value="MBK0400437.1"/>
    <property type="molecule type" value="Genomic_DNA"/>
</dbReference>
<accession>A0A8J7SGY0</accession>
<name>A0A8J7SGY0_9RHOB</name>
<dbReference type="Gene3D" id="1.25.40.10">
    <property type="entry name" value="Tetratricopeptide repeat domain"/>
    <property type="match status" value="1"/>
</dbReference>
<dbReference type="InterPro" id="IPR011990">
    <property type="entry name" value="TPR-like_helical_dom_sf"/>
</dbReference>
<dbReference type="SUPFAM" id="SSF56059">
    <property type="entry name" value="Glutathione synthetase ATP-binding domain-like"/>
    <property type="match status" value="1"/>
</dbReference>
<reference evidence="1" key="1">
    <citation type="submission" date="2020-12" db="EMBL/GenBank/DDBJ databases">
        <title>Bacterial taxonomy.</title>
        <authorList>
            <person name="Pan X."/>
        </authorList>
    </citation>
    <scope>NUCLEOTIDE SEQUENCE</scope>
    <source>
        <strain evidence="1">M0105</strain>
    </source>
</reference>
<dbReference type="Proteomes" id="UP000655420">
    <property type="component" value="Unassembled WGS sequence"/>
</dbReference>
<dbReference type="Pfam" id="PF13432">
    <property type="entry name" value="TPR_16"/>
    <property type="match status" value="1"/>
</dbReference>
<evidence type="ECO:0000313" key="2">
    <source>
        <dbReference type="Proteomes" id="UP000655420"/>
    </source>
</evidence>
<keyword evidence="2" id="KW-1185">Reference proteome</keyword>
<sequence length="589" mass="64556">MASDRDIIALVEGAAKAGDHAGALKLCEDELAAAGDRTDLRALAARTALRAGKPKVAAQHAWAVVEKAPEAVEGWWTLVRAVARAEDAHAAIEALEAALEHHPDDVGFRCELGRLVVQEDEPARGIRILQSACDRAPDRPEPQTYLALALFLDGQAQPAVAAGRSAIELGESRPGPLEALGKELLDAGALEEARLAFERVVKRSPRKLDSYSGLSRAAARLGDTEAARNAARALFRHCPIYGRKTSDSVHKVLVLECLYDGYFRERRYGPDIFRYMNFVSGLEPGRLSLHHYYLNRDEPLADLRRHLPFDAVINNIANGERVAALGLAPVIRSITDELGVPVINPPEAVLATTRLENYRRLGGAKGFVVPKTVSVMVDPDYPSSVLDTILEAMSAPFILRPVHTHAGKHAVLIDSPDAAKEALEGFAGQTIYAIEYFECRDADGIARRYRFVCVGGQLIPVNMHAAHHWNVHGDERSDDEWRARGLEEEERAFLDNPAAMLGRAPSEQFRELVEGMPLDIFGFDFCPSEAHGTILFEANSSMSFSTRRLVTRYPYLAAHKTRSQRAINKLIESRIGAAQRARDGAGPTA</sequence>
<dbReference type="RefSeq" id="WP_200611219.1">
    <property type="nucleotide sequence ID" value="NZ_JAEHHL010000008.1"/>
</dbReference>
<comment type="caution">
    <text evidence="1">The sequence shown here is derived from an EMBL/GenBank/DDBJ whole genome shotgun (WGS) entry which is preliminary data.</text>
</comment>
<proteinExistence type="predicted"/>